<gene>
    <name evidence="2" type="ORF">STSP2_00087</name>
</gene>
<feature type="domain" description="Transcription factor zinc-finger" evidence="1">
    <location>
        <begin position="69"/>
        <end position="110"/>
    </location>
</feature>
<dbReference type="Proteomes" id="UP000189674">
    <property type="component" value="Chromosome"/>
</dbReference>
<dbReference type="Pfam" id="PF13453">
    <property type="entry name" value="Zn_ribbon_TFIIB"/>
    <property type="match status" value="2"/>
</dbReference>
<evidence type="ECO:0000313" key="2">
    <source>
        <dbReference type="EMBL" id="AQT66949.1"/>
    </source>
</evidence>
<reference evidence="3" key="1">
    <citation type="submission" date="2017-02" db="EMBL/GenBank/DDBJ databases">
        <title>Comparative genomics and description of representatives of a novel lineage of planctomycetes thriving in anoxic sediments.</title>
        <authorList>
            <person name="Spring S."/>
            <person name="Bunk B."/>
            <person name="Sproer C."/>
        </authorList>
    </citation>
    <scope>NUCLEOTIDE SEQUENCE [LARGE SCALE GENOMIC DNA]</scope>
    <source>
        <strain evidence="3">ST-NAGAB-D1</strain>
    </source>
</reference>
<sequence length="175" mass="19788">MQCPVCSNGLKKVNVEGIELDVCDGGCGGIWFDSRELDKVDNAREAAGEQLLDIQRKVNISADQRGKIKCPRCMDITMMKHFYSVNQSVEVDECGGCGGFWLDYGELGQIRDQYETEEEKKAAAKAYFDEVFGEKLAKMRVEEEAKQAKARKIASFFRFICPSWYVPGKQKWGAF</sequence>
<dbReference type="EMBL" id="CP019791">
    <property type="protein sequence ID" value="AQT66949.1"/>
    <property type="molecule type" value="Genomic_DNA"/>
</dbReference>
<dbReference type="InterPro" id="IPR027392">
    <property type="entry name" value="TF_Znf"/>
</dbReference>
<evidence type="ECO:0000259" key="1">
    <source>
        <dbReference type="Pfam" id="PF13453"/>
    </source>
</evidence>
<protein>
    <recommendedName>
        <fullName evidence="1">Transcription factor zinc-finger domain-containing protein</fullName>
    </recommendedName>
</protein>
<keyword evidence="3" id="KW-1185">Reference proteome</keyword>
<dbReference type="STRING" id="1936003.STSP2_00087"/>
<evidence type="ECO:0000313" key="3">
    <source>
        <dbReference type="Proteomes" id="UP000189674"/>
    </source>
</evidence>
<name>A0A1U9NG93_9BACT</name>
<dbReference type="OrthoDB" id="286022at2"/>
<feature type="domain" description="Transcription factor zinc-finger" evidence="1">
    <location>
        <begin position="2"/>
        <end position="40"/>
    </location>
</feature>
<dbReference type="KEGG" id="alus:STSP2_00087"/>
<accession>A0A1U9NG93</accession>
<proteinExistence type="predicted"/>
<dbReference type="RefSeq" id="WP_146663950.1">
    <property type="nucleotide sequence ID" value="NZ_CP019791.1"/>
</dbReference>
<organism evidence="2 3">
    <name type="scientific">Anaerohalosphaera lusitana</name>
    <dbReference type="NCBI Taxonomy" id="1936003"/>
    <lineage>
        <taxon>Bacteria</taxon>
        <taxon>Pseudomonadati</taxon>
        <taxon>Planctomycetota</taxon>
        <taxon>Phycisphaerae</taxon>
        <taxon>Sedimentisphaerales</taxon>
        <taxon>Anaerohalosphaeraceae</taxon>
        <taxon>Anaerohalosphaera</taxon>
    </lineage>
</organism>
<dbReference type="AlphaFoldDB" id="A0A1U9NG93"/>